<dbReference type="Proteomes" id="UP000538666">
    <property type="component" value="Unassembled WGS sequence"/>
</dbReference>
<reference evidence="2 3" key="1">
    <citation type="submission" date="2020-08" db="EMBL/GenBank/DDBJ databases">
        <title>Genomic Encyclopedia of Type Strains, Phase IV (KMG-IV): sequencing the most valuable type-strain genomes for metagenomic binning, comparative biology and taxonomic classification.</title>
        <authorList>
            <person name="Goeker M."/>
        </authorList>
    </citation>
    <scope>NUCLEOTIDE SEQUENCE [LARGE SCALE GENOMIC DNA]</scope>
    <source>
        <strain evidence="2 3">DSM 103733</strain>
    </source>
</reference>
<dbReference type="EMBL" id="JACHEK010000006">
    <property type="protein sequence ID" value="MBB6145309.1"/>
    <property type="molecule type" value="Genomic_DNA"/>
</dbReference>
<organism evidence="2 3">
    <name type="scientific">Silvibacterium bohemicum</name>
    <dbReference type="NCBI Taxonomy" id="1577686"/>
    <lineage>
        <taxon>Bacteria</taxon>
        <taxon>Pseudomonadati</taxon>
        <taxon>Acidobacteriota</taxon>
        <taxon>Terriglobia</taxon>
        <taxon>Terriglobales</taxon>
        <taxon>Acidobacteriaceae</taxon>
        <taxon>Silvibacterium</taxon>
    </lineage>
</organism>
<dbReference type="AlphaFoldDB" id="A0A841K027"/>
<accession>A0A841K027</accession>
<sequence>MDGQKASEQTLRPFPSSDNPSTIKDDSVTIYILAAGNKLGLSIWDSKAPAKLQFHGLQYFPPDPNYVIHARWIPYTPPRVETHASILGISNQSTVPGVAEFVLEGKRFRVEPLDRDETSLQFPLADRTNGASTYGGGRYLHTAYPSHGLGHPGTIVLNMNRLYNPPCAFTHSVNCTLAPAQNRLTVAINAGEKKY</sequence>
<evidence type="ECO:0000256" key="1">
    <source>
        <dbReference type="SAM" id="MobiDB-lite"/>
    </source>
</evidence>
<dbReference type="PANTHER" id="PTHR41913">
    <property type="entry name" value="DUF1684 DOMAIN-CONTAINING PROTEIN"/>
    <property type="match status" value="1"/>
</dbReference>
<keyword evidence="3" id="KW-1185">Reference proteome</keyword>
<protein>
    <submittedName>
        <fullName evidence="2">Uncharacterized protein (DUF1684 family)</fullName>
    </submittedName>
</protein>
<proteinExistence type="predicted"/>
<dbReference type="Pfam" id="PF07920">
    <property type="entry name" value="DUF1684"/>
    <property type="match status" value="1"/>
</dbReference>
<comment type="caution">
    <text evidence="2">The sequence shown here is derived from an EMBL/GenBank/DDBJ whole genome shotgun (WGS) entry which is preliminary data.</text>
</comment>
<dbReference type="PANTHER" id="PTHR41913:SF1">
    <property type="entry name" value="DUF1684 DOMAIN-CONTAINING PROTEIN"/>
    <property type="match status" value="1"/>
</dbReference>
<dbReference type="InterPro" id="IPR012467">
    <property type="entry name" value="DUF1684"/>
</dbReference>
<gene>
    <name evidence="2" type="ORF">HNQ77_003267</name>
</gene>
<name>A0A841K027_9BACT</name>
<evidence type="ECO:0000313" key="3">
    <source>
        <dbReference type="Proteomes" id="UP000538666"/>
    </source>
</evidence>
<evidence type="ECO:0000313" key="2">
    <source>
        <dbReference type="EMBL" id="MBB6145309.1"/>
    </source>
</evidence>
<feature type="region of interest" description="Disordered" evidence="1">
    <location>
        <begin position="1"/>
        <end position="21"/>
    </location>
</feature>